<dbReference type="EMBL" id="JBHTBH010000023">
    <property type="protein sequence ID" value="MFC7331490.1"/>
    <property type="molecule type" value="Genomic_DNA"/>
</dbReference>
<organism evidence="2 3">
    <name type="scientific">Marinactinospora rubrisoli</name>
    <dbReference type="NCBI Taxonomy" id="2715399"/>
    <lineage>
        <taxon>Bacteria</taxon>
        <taxon>Bacillati</taxon>
        <taxon>Actinomycetota</taxon>
        <taxon>Actinomycetes</taxon>
        <taxon>Streptosporangiales</taxon>
        <taxon>Nocardiopsidaceae</taxon>
        <taxon>Marinactinospora</taxon>
    </lineage>
</organism>
<dbReference type="RefSeq" id="WP_379874364.1">
    <property type="nucleotide sequence ID" value="NZ_JBHTBH010000023.1"/>
</dbReference>
<comment type="caution">
    <text evidence="2">The sequence shown here is derived from an EMBL/GenBank/DDBJ whole genome shotgun (WGS) entry which is preliminary data.</text>
</comment>
<feature type="compositionally biased region" description="Low complexity" evidence="1">
    <location>
        <begin position="1"/>
        <end position="18"/>
    </location>
</feature>
<accession>A0ABW2KQB4</accession>
<feature type="region of interest" description="Disordered" evidence="1">
    <location>
        <begin position="1"/>
        <end position="40"/>
    </location>
</feature>
<sequence length="105" mass="11365">MSAARSSSSASRFAAAATSRRKGEDGATPTRGATAGRTAPVRITIDLTPADYRRMKEALAELARLSDIPTLPHSEMWRAALRRIADDPELRADLAEDIVSAREDQ</sequence>
<evidence type="ECO:0000313" key="3">
    <source>
        <dbReference type="Proteomes" id="UP001596540"/>
    </source>
</evidence>
<gene>
    <name evidence="2" type="ORF">ACFQRF_27470</name>
</gene>
<evidence type="ECO:0000313" key="2">
    <source>
        <dbReference type="EMBL" id="MFC7331490.1"/>
    </source>
</evidence>
<reference evidence="3" key="1">
    <citation type="journal article" date="2019" name="Int. J. Syst. Evol. Microbiol.">
        <title>The Global Catalogue of Microorganisms (GCM) 10K type strain sequencing project: providing services to taxonomists for standard genome sequencing and annotation.</title>
        <authorList>
            <consortium name="The Broad Institute Genomics Platform"/>
            <consortium name="The Broad Institute Genome Sequencing Center for Infectious Disease"/>
            <person name="Wu L."/>
            <person name="Ma J."/>
        </authorList>
    </citation>
    <scope>NUCLEOTIDE SEQUENCE [LARGE SCALE GENOMIC DNA]</scope>
    <source>
        <strain evidence="3">CGMCC 4.7382</strain>
    </source>
</reference>
<name>A0ABW2KQB4_9ACTN</name>
<feature type="compositionally biased region" description="Low complexity" evidence="1">
    <location>
        <begin position="26"/>
        <end position="40"/>
    </location>
</feature>
<dbReference type="Proteomes" id="UP001596540">
    <property type="component" value="Unassembled WGS sequence"/>
</dbReference>
<evidence type="ECO:0000256" key="1">
    <source>
        <dbReference type="SAM" id="MobiDB-lite"/>
    </source>
</evidence>
<protein>
    <submittedName>
        <fullName evidence="2">Uncharacterized protein</fullName>
    </submittedName>
</protein>
<keyword evidence="3" id="KW-1185">Reference proteome</keyword>
<proteinExistence type="predicted"/>